<dbReference type="SUPFAM" id="SSF52141">
    <property type="entry name" value="Uracil-DNA glycosylase-like"/>
    <property type="match status" value="1"/>
</dbReference>
<dbReference type="EMBL" id="KB007904">
    <property type="protein sequence ID" value="ELR21299.1"/>
    <property type="molecule type" value="Genomic_DNA"/>
</dbReference>
<dbReference type="Pfam" id="PF06839">
    <property type="entry name" value="Zn_ribbon_GRF"/>
    <property type="match status" value="1"/>
</dbReference>
<dbReference type="InterPro" id="IPR005122">
    <property type="entry name" value="Uracil-DNA_glycosylase-like"/>
</dbReference>
<comment type="subcellular location">
    <subcellularLocation>
        <location evidence="8">Mitochondrion</location>
    </subcellularLocation>
    <subcellularLocation>
        <location evidence="8">Nucleus</location>
    </subcellularLocation>
</comment>
<dbReference type="Pfam" id="PF00098">
    <property type="entry name" value="zf-CCHC"/>
    <property type="match status" value="4"/>
</dbReference>
<dbReference type="GO" id="GO:0008270">
    <property type="term" value="F:zinc ion binding"/>
    <property type="evidence" value="ECO:0007669"/>
    <property type="project" value="UniProtKB-KW"/>
</dbReference>
<name>L8H6Z9_ACACF</name>
<dbReference type="SMART" id="SM00343">
    <property type="entry name" value="ZnF_C2HC"/>
    <property type="match status" value="4"/>
</dbReference>
<dbReference type="InterPro" id="IPR002043">
    <property type="entry name" value="UDG_fam1"/>
</dbReference>
<dbReference type="NCBIfam" id="NF003592">
    <property type="entry name" value="PRK05254.1-5"/>
    <property type="match status" value="1"/>
</dbReference>
<dbReference type="GO" id="GO:0004844">
    <property type="term" value="F:uracil DNA N-glycosylase activity"/>
    <property type="evidence" value="ECO:0007669"/>
    <property type="project" value="UniProtKB-UniRule"/>
</dbReference>
<dbReference type="Gene3D" id="4.10.60.10">
    <property type="entry name" value="Zinc finger, CCHC-type"/>
    <property type="match status" value="4"/>
</dbReference>
<dbReference type="PROSITE" id="PS51999">
    <property type="entry name" value="ZF_GRF"/>
    <property type="match status" value="1"/>
</dbReference>
<evidence type="ECO:0000256" key="5">
    <source>
        <dbReference type="ARBA" id="ARBA00022801"/>
    </source>
</evidence>
<dbReference type="Pfam" id="PF03167">
    <property type="entry name" value="UDG"/>
    <property type="match status" value="1"/>
</dbReference>
<dbReference type="RefSeq" id="XP_004345843.1">
    <property type="nucleotide sequence ID" value="XM_004345793.1"/>
</dbReference>
<dbReference type="SMART" id="SM00987">
    <property type="entry name" value="UreE_C"/>
    <property type="match status" value="1"/>
</dbReference>
<keyword evidence="8" id="KW-0539">Nucleus</keyword>
<dbReference type="OrthoDB" id="10031947at2759"/>
<dbReference type="KEGG" id="acan:ACA1_182000"/>
<dbReference type="PROSITE" id="PS00130">
    <property type="entry name" value="U_DNA_GLYCOSYLASE"/>
    <property type="match status" value="1"/>
</dbReference>
<feature type="compositionally biased region" description="Polar residues" evidence="11">
    <location>
        <begin position="278"/>
        <end position="290"/>
    </location>
</feature>
<reference evidence="14 15" key="1">
    <citation type="journal article" date="2013" name="Genome Biol.">
        <title>Genome of Acanthamoeba castellanii highlights extensive lateral gene transfer and early evolution of tyrosine kinase signaling.</title>
        <authorList>
            <person name="Clarke M."/>
            <person name="Lohan A.J."/>
            <person name="Liu B."/>
            <person name="Lagkouvardos I."/>
            <person name="Roy S."/>
            <person name="Zafar N."/>
            <person name="Bertelli C."/>
            <person name="Schilde C."/>
            <person name="Kianianmomeni A."/>
            <person name="Burglin T.R."/>
            <person name="Frech C."/>
            <person name="Turcotte B."/>
            <person name="Kopec K.O."/>
            <person name="Synnott J.M."/>
            <person name="Choo C."/>
            <person name="Paponov I."/>
            <person name="Finkler A."/>
            <person name="Soon Heng Tan C."/>
            <person name="Hutchins A.P."/>
            <person name="Weinmeier T."/>
            <person name="Rattei T."/>
            <person name="Chu J.S."/>
            <person name="Gimenez G."/>
            <person name="Irimia M."/>
            <person name="Rigden D.J."/>
            <person name="Fitzpatrick D.A."/>
            <person name="Lorenzo-Morales J."/>
            <person name="Bateman A."/>
            <person name="Chiu C.H."/>
            <person name="Tang P."/>
            <person name="Hegemann P."/>
            <person name="Fromm H."/>
            <person name="Raoult D."/>
            <person name="Greub G."/>
            <person name="Miranda-Saavedra D."/>
            <person name="Chen N."/>
            <person name="Nash P."/>
            <person name="Ginger M.L."/>
            <person name="Horn M."/>
            <person name="Schaap P."/>
            <person name="Caler L."/>
            <person name="Loftus B."/>
        </authorList>
    </citation>
    <scope>NUCLEOTIDE SEQUENCE [LARGE SCALE GENOMIC DNA]</scope>
    <source>
        <strain evidence="14 15">Neff</strain>
    </source>
</reference>
<dbReference type="HAMAP" id="MF_00148">
    <property type="entry name" value="UDG"/>
    <property type="match status" value="1"/>
</dbReference>
<dbReference type="Proteomes" id="UP000011083">
    <property type="component" value="Unassembled WGS sequence"/>
</dbReference>
<dbReference type="AlphaFoldDB" id="L8H6Z9"/>
<dbReference type="Gene3D" id="3.40.470.10">
    <property type="entry name" value="Uracil-DNA glycosylase-like domain"/>
    <property type="match status" value="1"/>
</dbReference>
<comment type="similarity">
    <text evidence="1 8">Belongs to the uracil-DNA glycosylase (UDG) superfamily. UNG family.</text>
</comment>
<evidence type="ECO:0000259" key="12">
    <source>
        <dbReference type="PROSITE" id="PS50158"/>
    </source>
</evidence>
<feature type="active site" description="Proton acceptor" evidence="8 10">
    <location>
        <position position="98"/>
    </location>
</feature>
<dbReference type="NCBIfam" id="NF003589">
    <property type="entry name" value="PRK05254.1-2"/>
    <property type="match status" value="1"/>
</dbReference>
<dbReference type="GO" id="GO:0003676">
    <property type="term" value="F:nucleic acid binding"/>
    <property type="evidence" value="ECO:0007669"/>
    <property type="project" value="InterPro"/>
</dbReference>
<dbReference type="GO" id="GO:0005634">
    <property type="term" value="C:nucleus"/>
    <property type="evidence" value="ECO:0007669"/>
    <property type="project" value="UniProtKB-SubCell"/>
</dbReference>
<keyword evidence="4 9" id="KW-0863">Zinc-finger</keyword>
<feature type="region of interest" description="Disordered" evidence="11">
    <location>
        <begin position="378"/>
        <end position="398"/>
    </location>
</feature>
<dbReference type="InterPro" id="IPR036895">
    <property type="entry name" value="Uracil-DNA_glycosylase-like_sf"/>
</dbReference>
<dbReference type="SUPFAM" id="SSF57756">
    <property type="entry name" value="Retrovirus zinc finger-like domains"/>
    <property type="match status" value="3"/>
</dbReference>
<feature type="region of interest" description="Disordered" evidence="11">
    <location>
        <begin position="218"/>
        <end position="293"/>
    </location>
</feature>
<evidence type="ECO:0000256" key="8">
    <source>
        <dbReference type="HAMAP-Rule" id="MF_03166"/>
    </source>
</evidence>
<dbReference type="InterPro" id="IPR001878">
    <property type="entry name" value="Znf_CCHC"/>
</dbReference>
<dbReference type="PROSITE" id="PS50158">
    <property type="entry name" value="ZF_CCHC"/>
    <property type="match status" value="4"/>
</dbReference>
<feature type="compositionally biased region" description="Low complexity" evidence="11">
    <location>
        <begin position="379"/>
        <end position="398"/>
    </location>
</feature>
<keyword evidence="8" id="KW-0496">Mitochondrion</keyword>
<dbReference type="PANTHER" id="PTHR11264:SF0">
    <property type="entry name" value="URACIL-DNA GLYCOSYLASE"/>
    <property type="match status" value="1"/>
</dbReference>
<dbReference type="SMART" id="SM00986">
    <property type="entry name" value="UDG"/>
    <property type="match status" value="1"/>
</dbReference>
<dbReference type="EC" id="3.2.2.27" evidence="8"/>
<keyword evidence="6" id="KW-0862">Zinc</keyword>
<feature type="domain" description="GRF-type" evidence="13">
    <location>
        <begin position="334"/>
        <end position="376"/>
    </location>
</feature>
<dbReference type="GeneID" id="14922188"/>
<organism evidence="14 15">
    <name type="scientific">Acanthamoeba castellanii (strain ATCC 30010 / Neff)</name>
    <dbReference type="NCBI Taxonomy" id="1257118"/>
    <lineage>
        <taxon>Eukaryota</taxon>
        <taxon>Amoebozoa</taxon>
        <taxon>Discosea</taxon>
        <taxon>Longamoebia</taxon>
        <taxon>Centramoebida</taxon>
        <taxon>Acanthamoebidae</taxon>
        <taxon>Acanthamoeba</taxon>
    </lineage>
</organism>
<keyword evidence="2" id="KW-0479">Metal-binding</keyword>
<evidence type="ECO:0000256" key="9">
    <source>
        <dbReference type="PROSITE-ProRule" id="PRU00047"/>
    </source>
</evidence>
<evidence type="ECO:0000256" key="3">
    <source>
        <dbReference type="ARBA" id="ARBA00022763"/>
    </source>
</evidence>
<dbReference type="InterPro" id="IPR036875">
    <property type="entry name" value="Znf_CCHC_sf"/>
</dbReference>
<comment type="catalytic activity">
    <reaction evidence="8">
        <text>Hydrolyzes single-stranded DNA or mismatched double-stranded DNA and polynucleotides, releasing free uracil.</text>
        <dbReference type="EC" id="3.2.2.27"/>
    </reaction>
</comment>
<dbReference type="STRING" id="1257118.L8H6Z9"/>
<dbReference type="GO" id="GO:0097510">
    <property type="term" value="P:base-excision repair, AP site formation via deaminated base removal"/>
    <property type="evidence" value="ECO:0007669"/>
    <property type="project" value="TreeGrafter"/>
</dbReference>
<feature type="region of interest" description="Disordered" evidence="11">
    <location>
        <begin position="307"/>
        <end position="333"/>
    </location>
</feature>
<dbReference type="GO" id="GO:0005739">
    <property type="term" value="C:mitochondrion"/>
    <property type="evidence" value="ECO:0007669"/>
    <property type="project" value="UniProtKB-SubCell"/>
</dbReference>
<dbReference type="NCBIfam" id="NF003588">
    <property type="entry name" value="PRK05254.1-1"/>
    <property type="match status" value="1"/>
</dbReference>
<feature type="domain" description="CCHC-type" evidence="12">
    <location>
        <begin position="296"/>
        <end position="311"/>
    </location>
</feature>
<evidence type="ECO:0000259" key="13">
    <source>
        <dbReference type="PROSITE" id="PS51999"/>
    </source>
</evidence>
<protein>
    <recommendedName>
        <fullName evidence="8">Uracil-DNA glycosylase</fullName>
        <shortName evidence="8">UDG</shortName>
        <ecNumber evidence="8">3.2.2.27</ecNumber>
    </recommendedName>
</protein>
<feature type="compositionally biased region" description="Basic and acidic residues" evidence="11">
    <location>
        <begin position="227"/>
        <end position="237"/>
    </location>
</feature>
<accession>L8H6Z9</accession>
<sequence>MSDLSAEERVAKAEASRLAALAKLRARREAERDRILSFLTEESWREVLQDEFKKPYWEDLVKFLMSEEKAVFPPDEHIFAALNACPFDSVKAVILGQDPYHGHRQAHGMCFSVNKGVGIPPSLVNIYRELAADIPGFRPPNHGYLMQWAKQGVLLLNTVLTVAQGSPDSHAGKGWEHFTDAIIQAINQKSNVVFLLWGAKAQTKKNMITGQNHVLTAAHPSPYSADKTVEGGGSHEPDVEEEYERETRDYPTPPSTPPASTSSIYAPQRGQKRGFDSAVSSDTGATSSPNRAGDLCYKCNETGHWASQCPNKKARTEPAGGDQSNFPPADGPVCSHNEPSKVCTVRKEGPNQGRQFYACAQSRESQCKFFQWLDEPPRASSSFGGASSSSSGTASPARSGIQKYFGAGGGGGGGGGSDSNVCFKCNETGHWARDCPSAGASGGGGGSYGGRGGGGGGGASSGRPCYKCNETGHWARDCPSAGGGGGGGYGGGGGGYGGGGFGGRGGGGGGSSRPCYKCNEVGHWARDCPSG</sequence>
<keyword evidence="3 8" id="KW-0227">DNA damage</keyword>
<dbReference type="InterPro" id="IPR018085">
    <property type="entry name" value="Ura-DNA_Glyclase_AS"/>
</dbReference>
<evidence type="ECO:0000256" key="11">
    <source>
        <dbReference type="SAM" id="MobiDB-lite"/>
    </source>
</evidence>
<evidence type="ECO:0000313" key="14">
    <source>
        <dbReference type="EMBL" id="ELR21299.1"/>
    </source>
</evidence>
<dbReference type="InterPro" id="IPR010666">
    <property type="entry name" value="Znf_GRF"/>
</dbReference>
<evidence type="ECO:0000313" key="15">
    <source>
        <dbReference type="Proteomes" id="UP000011083"/>
    </source>
</evidence>
<evidence type="ECO:0000256" key="2">
    <source>
        <dbReference type="ARBA" id="ARBA00022723"/>
    </source>
</evidence>
<feature type="domain" description="CCHC-type" evidence="12">
    <location>
        <begin position="422"/>
        <end position="437"/>
    </location>
</feature>
<evidence type="ECO:0000256" key="1">
    <source>
        <dbReference type="ARBA" id="ARBA00008184"/>
    </source>
</evidence>
<keyword evidence="15" id="KW-1185">Reference proteome</keyword>
<dbReference type="VEuPathDB" id="AmoebaDB:ACA1_182000"/>
<dbReference type="CDD" id="cd10027">
    <property type="entry name" value="UDG-F1-like"/>
    <property type="match status" value="1"/>
</dbReference>
<feature type="domain" description="CCHC-type" evidence="12">
    <location>
        <begin position="465"/>
        <end position="480"/>
    </location>
</feature>
<comment type="function">
    <text evidence="8">Excises uracil residues from the DNA which can arise as a result of misincorporation of dUMP residues by DNA polymerase or due to deamination of cytosine.</text>
</comment>
<evidence type="ECO:0000256" key="4">
    <source>
        <dbReference type="ARBA" id="ARBA00022771"/>
    </source>
</evidence>
<gene>
    <name evidence="14" type="ORF">ACA1_182000</name>
</gene>
<proteinExistence type="inferred from homology"/>
<dbReference type="NCBIfam" id="TIGR00628">
    <property type="entry name" value="ung"/>
    <property type="match status" value="1"/>
</dbReference>
<feature type="domain" description="CCHC-type" evidence="12">
    <location>
        <begin position="515"/>
        <end position="530"/>
    </location>
</feature>
<evidence type="ECO:0000256" key="7">
    <source>
        <dbReference type="ARBA" id="ARBA00023204"/>
    </source>
</evidence>
<evidence type="ECO:0000256" key="6">
    <source>
        <dbReference type="ARBA" id="ARBA00022833"/>
    </source>
</evidence>
<keyword evidence="7 8" id="KW-0234">DNA repair</keyword>
<keyword evidence="5 8" id="KW-0378">Hydrolase</keyword>
<evidence type="ECO:0000256" key="10">
    <source>
        <dbReference type="PROSITE-ProRule" id="PRU10072"/>
    </source>
</evidence>
<dbReference type="PANTHER" id="PTHR11264">
    <property type="entry name" value="URACIL-DNA GLYCOSYLASE"/>
    <property type="match status" value="1"/>
</dbReference>